<sequence>MSFYEISTAAVSTHFFLHKMLGYESVIPTQLLNSRWLFRQCGQSQRWRFEESNPTWDSNRKFRVVNMIATAISKQLSSHGMREFKVVKKTLQNVLEKYRHGPFKFGAGSTK</sequence>
<accession>A0A225UY43</accession>
<evidence type="ECO:0000313" key="2">
    <source>
        <dbReference type="Proteomes" id="UP000198211"/>
    </source>
</evidence>
<proteinExistence type="predicted"/>
<organism evidence="1 2">
    <name type="scientific">Phytophthora megakarya</name>
    <dbReference type="NCBI Taxonomy" id="4795"/>
    <lineage>
        <taxon>Eukaryota</taxon>
        <taxon>Sar</taxon>
        <taxon>Stramenopiles</taxon>
        <taxon>Oomycota</taxon>
        <taxon>Peronosporomycetes</taxon>
        <taxon>Peronosporales</taxon>
        <taxon>Peronosporaceae</taxon>
        <taxon>Phytophthora</taxon>
    </lineage>
</organism>
<reference evidence="2" key="1">
    <citation type="submission" date="2017-03" db="EMBL/GenBank/DDBJ databases">
        <title>Phytopthora megakarya and P. palmivora, two closely related causual agents of cacao black pod achieved similar genome size and gene model numbers by different mechanisms.</title>
        <authorList>
            <person name="Ali S."/>
            <person name="Shao J."/>
            <person name="Larry D.J."/>
            <person name="Kronmiller B."/>
            <person name="Shen D."/>
            <person name="Strem M.D."/>
            <person name="Melnick R.L."/>
            <person name="Guiltinan M.J."/>
            <person name="Tyler B.M."/>
            <person name="Meinhardt L.W."/>
            <person name="Bailey B.A."/>
        </authorList>
    </citation>
    <scope>NUCLEOTIDE SEQUENCE [LARGE SCALE GENOMIC DNA]</scope>
    <source>
        <strain evidence="2">zdho120</strain>
    </source>
</reference>
<dbReference type="Proteomes" id="UP000198211">
    <property type="component" value="Unassembled WGS sequence"/>
</dbReference>
<name>A0A225UY43_9STRA</name>
<evidence type="ECO:0000313" key="1">
    <source>
        <dbReference type="EMBL" id="OWY97923.1"/>
    </source>
</evidence>
<comment type="caution">
    <text evidence="1">The sequence shown here is derived from an EMBL/GenBank/DDBJ whole genome shotgun (WGS) entry which is preliminary data.</text>
</comment>
<gene>
    <name evidence="1" type="ORF">PHMEG_00031429</name>
</gene>
<dbReference type="AlphaFoldDB" id="A0A225UY43"/>
<keyword evidence="2" id="KW-1185">Reference proteome</keyword>
<protein>
    <submittedName>
        <fullName evidence="1">Uncharacterized protein</fullName>
    </submittedName>
</protein>
<dbReference type="EMBL" id="NBNE01009932">
    <property type="protein sequence ID" value="OWY97923.1"/>
    <property type="molecule type" value="Genomic_DNA"/>
</dbReference>